<protein>
    <recommendedName>
        <fullName evidence="4">Excreted virulence factor EspC, type VII ESX diderm</fullName>
    </recommendedName>
</protein>
<evidence type="ECO:0008006" key="4">
    <source>
        <dbReference type="Google" id="ProtNLM"/>
    </source>
</evidence>
<reference evidence="3" key="1">
    <citation type="journal article" date="2019" name="Int. J. Syst. Evol. Microbiol.">
        <title>The Global Catalogue of Microorganisms (GCM) 10K type strain sequencing project: providing services to taxonomists for standard genome sequencing and annotation.</title>
        <authorList>
            <consortium name="The Broad Institute Genomics Platform"/>
            <consortium name="The Broad Institute Genome Sequencing Center for Infectious Disease"/>
            <person name="Wu L."/>
            <person name="Ma J."/>
        </authorList>
    </citation>
    <scope>NUCLEOTIDE SEQUENCE [LARGE SCALE GENOMIC DNA]</scope>
    <source>
        <strain evidence="3">JCM 14326</strain>
    </source>
</reference>
<dbReference type="Proteomes" id="UP001501094">
    <property type="component" value="Unassembled WGS sequence"/>
</dbReference>
<name>A0ABP4ZQ61_9MICO</name>
<feature type="region of interest" description="Disordered" evidence="1">
    <location>
        <begin position="96"/>
        <end position="116"/>
    </location>
</feature>
<organism evidence="2 3">
    <name type="scientific">Myceligenerans crystallogenes</name>
    <dbReference type="NCBI Taxonomy" id="316335"/>
    <lineage>
        <taxon>Bacteria</taxon>
        <taxon>Bacillati</taxon>
        <taxon>Actinomycetota</taxon>
        <taxon>Actinomycetes</taxon>
        <taxon>Micrococcales</taxon>
        <taxon>Promicromonosporaceae</taxon>
        <taxon>Myceligenerans</taxon>
    </lineage>
</organism>
<proteinExistence type="predicted"/>
<comment type="caution">
    <text evidence="2">The sequence shown here is derived from an EMBL/GenBank/DDBJ whole genome shotgun (WGS) entry which is preliminary data.</text>
</comment>
<keyword evidence="3" id="KW-1185">Reference proteome</keyword>
<accession>A0ABP4ZQ61</accession>
<evidence type="ECO:0000313" key="2">
    <source>
        <dbReference type="EMBL" id="GAA1865858.1"/>
    </source>
</evidence>
<dbReference type="EMBL" id="BAAANL010000005">
    <property type="protein sequence ID" value="GAA1865858.1"/>
    <property type="molecule type" value="Genomic_DNA"/>
</dbReference>
<gene>
    <name evidence="2" type="ORF">GCM10009751_24940</name>
</gene>
<evidence type="ECO:0000256" key="1">
    <source>
        <dbReference type="SAM" id="MobiDB-lite"/>
    </source>
</evidence>
<sequence>MGEKFSMEYEVAPPSASRVLDETGQHVRELAGLVNGMAQRAGQDQGVPNVVAENAIKGFQAQCGIRGQKIVEHATSVVEAGHRIVAIYDAADQEMADGTDRAASRSGGRALFGGDR</sequence>
<evidence type="ECO:0000313" key="3">
    <source>
        <dbReference type="Proteomes" id="UP001501094"/>
    </source>
</evidence>